<dbReference type="RefSeq" id="WP_204414011.1">
    <property type="nucleotide sequence ID" value="NZ_JAFBED010000002.1"/>
</dbReference>
<protein>
    <submittedName>
        <fullName evidence="8">RNA polymerase sigma-70 factor (ECF subfamily)</fullName>
    </submittedName>
</protein>
<comment type="similarity">
    <text evidence="1">Belongs to the sigma-70 factor family. ECF subfamily.</text>
</comment>
<dbReference type="Pfam" id="PF04542">
    <property type="entry name" value="Sigma70_r2"/>
    <property type="match status" value="1"/>
</dbReference>
<dbReference type="Pfam" id="PF08281">
    <property type="entry name" value="Sigma70_r4_2"/>
    <property type="match status" value="1"/>
</dbReference>
<dbReference type="InterPro" id="IPR013324">
    <property type="entry name" value="RNA_pol_sigma_r3/r4-like"/>
</dbReference>
<keyword evidence="5" id="KW-0804">Transcription</keyword>
<dbReference type="PANTHER" id="PTHR43133:SF8">
    <property type="entry name" value="RNA POLYMERASE SIGMA FACTOR HI_1459-RELATED"/>
    <property type="match status" value="1"/>
</dbReference>
<dbReference type="InterPro" id="IPR039425">
    <property type="entry name" value="RNA_pol_sigma-70-like"/>
</dbReference>
<sequence length="220" mass="25685">MDKVETKLIEQYNSLQRYCHYLTRNRWDADDLAQETFAKVMANYKESPAISRRLIEKIAFNHWMDIRRKRNREDLSETMPDLSDAKASTNENSFIIHDFLLKQLTPKQAVIFFLKEVFHYQNQEIGDYLHLTEGAVKAIIHRYRNRLNKEKNGVEKPLIDCIWLEDEAKEMARLMEESIQTADPSILIRLLPSFKTLKTAVTTSRSGFTHTPSCTLTCAA</sequence>
<evidence type="ECO:0000313" key="8">
    <source>
        <dbReference type="EMBL" id="MBM7619156.1"/>
    </source>
</evidence>
<dbReference type="InterPro" id="IPR007627">
    <property type="entry name" value="RNA_pol_sigma70_r2"/>
</dbReference>
<evidence type="ECO:0000256" key="4">
    <source>
        <dbReference type="ARBA" id="ARBA00023125"/>
    </source>
</evidence>
<dbReference type="EMBL" id="JAFBED010000002">
    <property type="protein sequence ID" value="MBM7619156.1"/>
    <property type="molecule type" value="Genomic_DNA"/>
</dbReference>
<dbReference type="Gene3D" id="1.10.10.10">
    <property type="entry name" value="Winged helix-like DNA-binding domain superfamily/Winged helix DNA-binding domain"/>
    <property type="match status" value="1"/>
</dbReference>
<dbReference type="SUPFAM" id="SSF88946">
    <property type="entry name" value="Sigma2 domain of RNA polymerase sigma factors"/>
    <property type="match status" value="1"/>
</dbReference>
<dbReference type="InterPro" id="IPR036388">
    <property type="entry name" value="WH-like_DNA-bd_sf"/>
</dbReference>
<gene>
    <name evidence="8" type="ORF">JOC95_001005</name>
</gene>
<dbReference type="InterPro" id="IPR013249">
    <property type="entry name" value="RNA_pol_sigma70_r4_t2"/>
</dbReference>
<name>A0ABS2NWV9_9BACI</name>
<dbReference type="Gene3D" id="1.10.1740.10">
    <property type="match status" value="1"/>
</dbReference>
<accession>A0ABS2NWV9</accession>
<proteinExistence type="inferred from homology"/>
<dbReference type="InterPro" id="IPR013325">
    <property type="entry name" value="RNA_pol_sigma_r2"/>
</dbReference>
<keyword evidence="2" id="KW-0805">Transcription regulation</keyword>
<dbReference type="Proteomes" id="UP000737402">
    <property type="component" value="Unassembled WGS sequence"/>
</dbReference>
<evidence type="ECO:0000256" key="5">
    <source>
        <dbReference type="ARBA" id="ARBA00023163"/>
    </source>
</evidence>
<feature type="domain" description="RNA polymerase sigma factor 70 region 4 type 2" evidence="7">
    <location>
        <begin position="100"/>
        <end position="147"/>
    </location>
</feature>
<evidence type="ECO:0000256" key="2">
    <source>
        <dbReference type="ARBA" id="ARBA00023015"/>
    </source>
</evidence>
<evidence type="ECO:0000259" key="6">
    <source>
        <dbReference type="Pfam" id="PF04542"/>
    </source>
</evidence>
<keyword evidence="4" id="KW-0238">DNA-binding</keyword>
<feature type="domain" description="RNA polymerase sigma-70 region 2" evidence="6">
    <location>
        <begin position="9"/>
        <end position="45"/>
    </location>
</feature>
<keyword evidence="9" id="KW-1185">Reference proteome</keyword>
<dbReference type="NCBIfam" id="TIGR02937">
    <property type="entry name" value="sigma70-ECF"/>
    <property type="match status" value="1"/>
</dbReference>
<evidence type="ECO:0000256" key="1">
    <source>
        <dbReference type="ARBA" id="ARBA00010641"/>
    </source>
</evidence>
<dbReference type="SUPFAM" id="SSF88659">
    <property type="entry name" value="Sigma3 and sigma4 domains of RNA polymerase sigma factors"/>
    <property type="match status" value="1"/>
</dbReference>
<reference evidence="8 9" key="1">
    <citation type="submission" date="2021-01" db="EMBL/GenBank/DDBJ databases">
        <title>Genomic Encyclopedia of Type Strains, Phase IV (KMG-IV): sequencing the most valuable type-strain genomes for metagenomic binning, comparative biology and taxonomic classification.</title>
        <authorList>
            <person name="Goeker M."/>
        </authorList>
    </citation>
    <scope>NUCLEOTIDE SEQUENCE [LARGE SCALE GENOMIC DNA]</scope>
    <source>
        <strain evidence="8 9">DSM 25879</strain>
    </source>
</reference>
<evidence type="ECO:0000259" key="7">
    <source>
        <dbReference type="Pfam" id="PF08281"/>
    </source>
</evidence>
<evidence type="ECO:0000313" key="9">
    <source>
        <dbReference type="Proteomes" id="UP000737402"/>
    </source>
</evidence>
<evidence type="ECO:0000256" key="3">
    <source>
        <dbReference type="ARBA" id="ARBA00023082"/>
    </source>
</evidence>
<dbReference type="PANTHER" id="PTHR43133">
    <property type="entry name" value="RNA POLYMERASE ECF-TYPE SIGMA FACTO"/>
    <property type="match status" value="1"/>
</dbReference>
<comment type="caution">
    <text evidence="8">The sequence shown here is derived from an EMBL/GenBank/DDBJ whole genome shotgun (WGS) entry which is preliminary data.</text>
</comment>
<organism evidence="8 9">
    <name type="scientific">Sutcliffiella tianshenii</name>
    <dbReference type="NCBI Taxonomy" id="1463404"/>
    <lineage>
        <taxon>Bacteria</taxon>
        <taxon>Bacillati</taxon>
        <taxon>Bacillota</taxon>
        <taxon>Bacilli</taxon>
        <taxon>Bacillales</taxon>
        <taxon>Bacillaceae</taxon>
        <taxon>Sutcliffiella</taxon>
    </lineage>
</organism>
<dbReference type="InterPro" id="IPR014284">
    <property type="entry name" value="RNA_pol_sigma-70_dom"/>
</dbReference>
<keyword evidence="3" id="KW-0731">Sigma factor</keyword>